<protein>
    <submittedName>
        <fullName evidence="5">IucA/IucC family siderophore biosynthesis protein</fullName>
    </submittedName>
</protein>
<dbReference type="InterPro" id="IPR007310">
    <property type="entry name" value="Aerobactin_biosyn_IucA/IucC_N"/>
</dbReference>
<gene>
    <name evidence="5" type="ORF">SG35_003600</name>
</gene>
<feature type="region of interest" description="Disordered" evidence="2">
    <location>
        <begin position="556"/>
        <end position="586"/>
    </location>
</feature>
<dbReference type="Proteomes" id="UP000032568">
    <property type="component" value="Chromosome"/>
</dbReference>
<dbReference type="InterPro" id="IPR022770">
    <property type="entry name" value="IucA/IucC-like_C"/>
</dbReference>
<accession>A0AAE9YUK1</accession>
<dbReference type="Pfam" id="PF04183">
    <property type="entry name" value="IucA_IucC"/>
    <property type="match status" value="1"/>
</dbReference>
<evidence type="ECO:0000313" key="5">
    <source>
        <dbReference type="EMBL" id="WDD99767.1"/>
    </source>
</evidence>
<dbReference type="Gene3D" id="1.10.510.40">
    <property type="match status" value="1"/>
</dbReference>
<name>A0AAE9YUK1_9GAMM</name>
<dbReference type="EMBL" id="CP059735">
    <property type="protein sequence ID" value="WDD99767.1"/>
    <property type="molecule type" value="Genomic_DNA"/>
</dbReference>
<comment type="pathway">
    <text evidence="1">Siderophore biosynthesis.</text>
</comment>
<dbReference type="GO" id="GO:0016881">
    <property type="term" value="F:acid-amino acid ligase activity"/>
    <property type="evidence" value="ECO:0007669"/>
    <property type="project" value="UniProtKB-ARBA"/>
</dbReference>
<evidence type="ECO:0000313" key="6">
    <source>
        <dbReference type="Proteomes" id="UP000032568"/>
    </source>
</evidence>
<dbReference type="AlphaFoldDB" id="A0AAE9YUK1"/>
<feature type="domain" description="Aerobactin siderophore biosynthesis IucA/IucC-like C-terminal" evidence="4">
    <location>
        <begin position="397"/>
        <end position="551"/>
    </location>
</feature>
<dbReference type="PANTHER" id="PTHR34384:SF6">
    <property type="entry name" value="STAPHYLOFERRIN B SYNTHASE"/>
    <property type="match status" value="1"/>
</dbReference>
<organism evidence="5 6">
    <name type="scientific">Thalassomonas actiniarum</name>
    <dbReference type="NCBI Taxonomy" id="485447"/>
    <lineage>
        <taxon>Bacteria</taxon>
        <taxon>Pseudomonadati</taxon>
        <taxon>Pseudomonadota</taxon>
        <taxon>Gammaproteobacteria</taxon>
        <taxon>Alteromonadales</taxon>
        <taxon>Colwelliaceae</taxon>
        <taxon>Thalassomonas</taxon>
    </lineage>
</organism>
<dbReference type="PANTHER" id="PTHR34384">
    <property type="entry name" value="L-2,3-DIAMINOPROPANOATE--CITRATE LIGASE"/>
    <property type="match status" value="1"/>
</dbReference>
<evidence type="ECO:0000256" key="1">
    <source>
        <dbReference type="ARBA" id="ARBA00004924"/>
    </source>
</evidence>
<feature type="domain" description="Aerobactin siderophore biosynthesis IucA/IucC N-terminal" evidence="3">
    <location>
        <begin position="146"/>
        <end position="367"/>
    </location>
</feature>
<dbReference type="InterPro" id="IPR037455">
    <property type="entry name" value="LucA/IucC-like"/>
</dbReference>
<evidence type="ECO:0000259" key="3">
    <source>
        <dbReference type="Pfam" id="PF04183"/>
    </source>
</evidence>
<feature type="compositionally biased region" description="Polar residues" evidence="2">
    <location>
        <begin position="556"/>
        <end position="578"/>
    </location>
</feature>
<sequence>MLRQFHLNQLQKLMDALYMEDFSGYCRHLSFSQANLLVTLDEHSQLSFSCIKQAGLSPYRLQSDTVYFIDQRVGSRTRIPPQEIMTYFTRASWWPGDTQQMEKQQRADLWWRQCFNFIEQLSAQIPGWQKLSLASLPLSECYAIAADRPFHPFAHAKEELASLIGSEKLSRVKVYWWGFRRDNIISRNKQATDKTPASFLLSREQKLALDSKMAEKISPAATNADYIALPLLATQDLALGSQAEDLGAVDLGFTTELGLPTSSLRTLMSDNNNLHVKLSTYARTLGAMRSMPPRYLVNGDHAFRLLLDISAKDPLLSQTLALSDEQLWWVAGKPEELITNPGHYACQLRFLPEATAGTEYLAMSALTYQGESVWQLALGQELDEWQAVRELSQLFIRTFLSLWCQGVMPECHGQNVIACYEQGRLSGFILRDHDTLRICPARLKQQGLNIPDYQINWSTPNTLVLATDAELLAYFTTLGLQVNLFPIALAVIGRSEHTESEFWHWTRQCISDFINQLIDTSLADTLRQELLYAQKWPFKQVLTPLLQRQELSTSMPSSMGEITNPLPGNQSQSSNQEVYETVSVPA</sequence>
<proteinExistence type="predicted"/>
<dbReference type="GO" id="GO:0019290">
    <property type="term" value="P:siderophore biosynthetic process"/>
    <property type="evidence" value="ECO:0007669"/>
    <property type="project" value="InterPro"/>
</dbReference>
<keyword evidence="6" id="KW-1185">Reference proteome</keyword>
<reference evidence="5 6" key="2">
    <citation type="journal article" date="2022" name="Mar. Drugs">
        <title>Bioassay-Guided Fractionation Leads to the Detection of Cholic Acid Generated by the Rare Thalassomonas sp.</title>
        <authorList>
            <person name="Pheiffer F."/>
            <person name="Schneider Y.K."/>
            <person name="Hansen E.H."/>
            <person name="Andersen J.H."/>
            <person name="Isaksson J."/>
            <person name="Busche T."/>
            <person name="R C."/>
            <person name="Kalinowski J."/>
            <person name="Zyl L.V."/>
            <person name="Trindade M."/>
        </authorList>
    </citation>
    <scope>NUCLEOTIDE SEQUENCE [LARGE SCALE GENOMIC DNA]</scope>
    <source>
        <strain evidence="5 6">A5K-106</strain>
    </source>
</reference>
<dbReference type="RefSeq" id="WP_053043204.1">
    <property type="nucleotide sequence ID" value="NZ_CP059735.1"/>
</dbReference>
<dbReference type="Pfam" id="PF06276">
    <property type="entry name" value="FhuF"/>
    <property type="match status" value="1"/>
</dbReference>
<reference evidence="5 6" key="1">
    <citation type="journal article" date="2015" name="Genome Announc.">
        <title>Draft Genome Sequences of Marine Isolates of Thalassomonas viridans and Thalassomonas actiniarum.</title>
        <authorList>
            <person name="Olonade I."/>
            <person name="van Zyl L.J."/>
            <person name="Trindade M."/>
        </authorList>
    </citation>
    <scope>NUCLEOTIDE SEQUENCE [LARGE SCALE GENOMIC DNA]</scope>
    <source>
        <strain evidence="5 6">A5K-106</strain>
    </source>
</reference>
<evidence type="ECO:0000256" key="2">
    <source>
        <dbReference type="SAM" id="MobiDB-lite"/>
    </source>
</evidence>
<dbReference type="KEGG" id="tact:SG35_003600"/>
<evidence type="ECO:0000259" key="4">
    <source>
        <dbReference type="Pfam" id="PF06276"/>
    </source>
</evidence>